<feature type="signal peptide" evidence="3">
    <location>
        <begin position="1"/>
        <end position="28"/>
    </location>
</feature>
<keyword evidence="6" id="KW-1185">Reference proteome</keyword>
<feature type="domain" description="F5/8 type C" evidence="4">
    <location>
        <begin position="42"/>
        <end position="185"/>
    </location>
</feature>
<evidence type="ECO:0000256" key="1">
    <source>
        <dbReference type="ARBA" id="ARBA00022729"/>
    </source>
</evidence>
<dbReference type="Gene3D" id="3.60.21.10">
    <property type="match status" value="1"/>
</dbReference>
<accession>A0ABW2TDQ6</accession>
<dbReference type="InterPro" id="IPR008979">
    <property type="entry name" value="Galactose-bd-like_sf"/>
</dbReference>
<dbReference type="InterPro" id="IPR039331">
    <property type="entry name" value="PAPs-like"/>
</dbReference>
<dbReference type="Proteomes" id="UP001596514">
    <property type="component" value="Unassembled WGS sequence"/>
</dbReference>
<evidence type="ECO:0000256" key="2">
    <source>
        <dbReference type="SAM" id="MobiDB-lite"/>
    </source>
</evidence>
<dbReference type="SUPFAM" id="SSF49785">
    <property type="entry name" value="Galactose-binding domain-like"/>
    <property type="match status" value="1"/>
</dbReference>
<feature type="chain" id="PRO_5046557867" evidence="3">
    <location>
        <begin position="29"/>
        <end position="455"/>
    </location>
</feature>
<dbReference type="SUPFAM" id="SSF56300">
    <property type="entry name" value="Metallo-dependent phosphatases"/>
    <property type="match status" value="1"/>
</dbReference>
<organism evidence="5 6">
    <name type="scientific">Streptosporangium amethystogenes subsp. fukuiense</name>
    <dbReference type="NCBI Taxonomy" id="698418"/>
    <lineage>
        <taxon>Bacteria</taxon>
        <taxon>Bacillati</taxon>
        <taxon>Actinomycetota</taxon>
        <taxon>Actinomycetes</taxon>
        <taxon>Streptosporangiales</taxon>
        <taxon>Streptosporangiaceae</taxon>
        <taxon>Streptosporangium</taxon>
    </lineage>
</organism>
<dbReference type="InterPro" id="IPR000421">
    <property type="entry name" value="FA58C"/>
</dbReference>
<dbReference type="InterPro" id="IPR004843">
    <property type="entry name" value="Calcineurin-like_PHP"/>
</dbReference>
<evidence type="ECO:0000313" key="6">
    <source>
        <dbReference type="Proteomes" id="UP001596514"/>
    </source>
</evidence>
<comment type="caution">
    <text evidence="5">The sequence shown here is derived from an EMBL/GenBank/DDBJ whole genome shotgun (WGS) entry which is preliminary data.</text>
</comment>
<gene>
    <name evidence="5" type="ORF">ACFQVD_40645</name>
</gene>
<evidence type="ECO:0000256" key="3">
    <source>
        <dbReference type="SAM" id="SignalP"/>
    </source>
</evidence>
<keyword evidence="1 3" id="KW-0732">Signal</keyword>
<name>A0ABW2TDQ6_9ACTN</name>
<feature type="region of interest" description="Disordered" evidence="2">
    <location>
        <begin position="62"/>
        <end position="84"/>
    </location>
</feature>
<reference evidence="6" key="1">
    <citation type="journal article" date="2019" name="Int. J. Syst. Evol. Microbiol.">
        <title>The Global Catalogue of Microorganisms (GCM) 10K type strain sequencing project: providing services to taxonomists for standard genome sequencing and annotation.</title>
        <authorList>
            <consortium name="The Broad Institute Genomics Platform"/>
            <consortium name="The Broad Institute Genome Sequencing Center for Infectious Disease"/>
            <person name="Wu L."/>
            <person name="Ma J."/>
        </authorList>
    </citation>
    <scope>NUCLEOTIDE SEQUENCE [LARGE SCALE GENOMIC DNA]</scope>
    <source>
        <strain evidence="6">JCM 10083</strain>
    </source>
</reference>
<dbReference type="PANTHER" id="PTHR22953">
    <property type="entry name" value="ACID PHOSPHATASE RELATED"/>
    <property type="match status" value="1"/>
</dbReference>
<evidence type="ECO:0000259" key="4">
    <source>
        <dbReference type="PROSITE" id="PS50022"/>
    </source>
</evidence>
<dbReference type="InterPro" id="IPR029052">
    <property type="entry name" value="Metallo-depent_PP-like"/>
</dbReference>
<dbReference type="Pfam" id="PF00754">
    <property type="entry name" value="F5_F8_type_C"/>
    <property type="match status" value="1"/>
</dbReference>
<dbReference type="RefSeq" id="WP_343978710.1">
    <property type="nucleotide sequence ID" value="NZ_BAAAGK010000169.1"/>
</dbReference>
<protein>
    <submittedName>
        <fullName evidence="5">Discoidin domain-containing protein</fullName>
    </submittedName>
</protein>
<sequence>MSRRKPVRAALCALLLLSALGAGGTAQADEQADEQVRGRAVAVPSDVVPVIPGCTTAQPVSGVTASTWEPVNPPRQAVDGDTSTRWSGEGFGANLVLDLGQARTMCGLKIAWHRGDLRWNDFDIYTSPDGAAYTKVWAGRSSGSTAGFESYPYAAPVSARYVRISFWQSLEGSWASVSETAALGPDGGQGGEQVVVAAGDMVTTCQGSGCAHTRTSDRVLAIDPAVVLTLGDNQYENGTYDEFTRYYAPTWGRFKARTKPTPGNHEYGLGDGAAGYFEYFGAAAKPAGKSWYSFDLGNWHIVSLNSETSRTAGSEQVTWLQNDLARNTKPCVLAYWHRPLFSSGSSHGDFPNMRPFWDALYGVRADLVLSGHDHDYERFAKQKPTAEPSSSGIRQFIVGTGGASTKPFGTIRANSEKRLLANGVLKLTLAAGGYSWQFVRYDGAVLDSGGPVSCN</sequence>
<dbReference type="Gene3D" id="2.60.120.260">
    <property type="entry name" value="Galactose-binding domain-like"/>
    <property type="match status" value="1"/>
</dbReference>
<dbReference type="PROSITE" id="PS50022">
    <property type="entry name" value="FA58C_3"/>
    <property type="match status" value="1"/>
</dbReference>
<dbReference type="EMBL" id="JBHTEE010000001">
    <property type="protein sequence ID" value="MFC7606427.1"/>
    <property type="molecule type" value="Genomic_DNA"/>
</dbReference>
<proteinExistence type="predicted"/>
<evidence type="ECO:0000313" key="5">
    <source>
        <dbReference type="EMBL" id="MFC7606427.1"/>
    </source>
</evidence>
<dbReference type="Pfam" id="PF00149">
    <property type="entry name" value="Metallophos"/>
    <property type="match status" value="1"/>
</dbReference>
<dbReference type="PANTHER" id="PTHR22953:SF153">
    <property type="entry name" value="PURPLE ACID PHOSPHATASE"/>
    <property type="match status" value="1"/>
</dbReference>